<dbReference type="EMBL" id="CP069102">
    <property type="protein sequence ID" value="QSS49393.1"/>
    <property type="molecule type" value="Genomic_DNA"/>
</dbReference>
<proteinExistence type="predicted"/>
<accession>A0A8A1L9N3</accession>
<reference evidence="1" key="1">
    <citation type="submission" date="2021-01" db="EMBL/GenBank/DDBJ databases">
        <title>Chromosome-level genome assembly of a human fungal pathogen reveals clustering of transcriptionally co-regulated genes.</title>
        <authorList>
            <person name="Voorhies M."/>
            <person name="Cohen S."/>
            <person name="Shea T.P."/>
            <person name="Petrus S."/>
            <person name="Munoz J.F."/>
            <person name="Poplawski S."/>
            <person name="Goldman W.E."/>
            <person name="Michael T."/>
            <person name="Cuomo C.A."/>
            <person name="Sil A."/>
            <person name="Beyhan S."/>
        </authorList>
    </citation>
    <scope>NUCLEOTIDE SEQUENCE</scope>
    <source>
        <strain evidence="1">H88</strain>
    </source>
</reference>
<name>A0A8A1L9N3_AJEC8</name>
<evidence type="ECO:0000313" key="1">
    <source>
        <dbReference type="EMBL" id="QSS49393.1"/>
    </source>
</evidence>
<protein>
    <submittedName>
        <fullName evidence="1">Uncharacterized protein</fullName>
    </submittedName>
</protein>
<evidence type="ECO:0000313" key="2">
    <source>
        <dbReference type="Proteomes" id="UP000663419"/>
    </source>
</evidence>
<dbReference type="AlphaFoldDB" id="A0A8A1L9N3"/>
<dbReference type="Proteomes" id="UP000663419">
    <property type="component" value="Chromosome 1"/>
</dbReference>
<dbReference type="VEuPathDB" id="FungiDB:I7I53_09725"/>
<sequence>MCELNIPLHSLLSNSDSFLQIQLNCHSGLGKTCQRMLKCYRAWSVRTVFTLHRVNTARRSNANLNLQQCADRCEYLL</sequence>
<organism evidence="1 2">
    <name type="scientific">Ajellomyces capsulatus (strain H88)</name>
    <name type="common">Darling's disease fungus</name>
    <name type="synonym">Histoplasma capsulatum</name>
    <dbReference type="NCBI Taxonomy" id="544711"/>
    <lineage>
        <taxon>Eukaryota</taxon>
        <taxon>Fungi</taxon>
        <taxon>Dikarya</taxon>
        <taxon>Ascomycota</taxon>
        <taxon>Pezizomycotina</taxon>
        <taxon>Eurotiomycetes</taxon>
        <taxon>Eurotiomycetidae</taxon>
        <taxon>Onygenales</taxon>
        <taxon>Ajellomycetaceae</taxon>
        <taxon>Histoplasma</taxon>
    </lineage>
</organism>
<gene>
    <name evidence="1" type="ORF">I7I53_09725</name>
</gene>